<accession>A0ABP6UMC0</accession>
<dbReference type="Pfam" id="PF12804">
    <property type="entry name" value="NTP_transf_3"/>
    <property type="match status" value="1"/>
</dbReference>
<name>A0ABP6UMC0_9ACTN</name>
<dbReference type="PANTHER" id="PTHR19136">
    <property type="entry name" value="MOLYBDENUM COFACTOR GUANYLYLTRANSFERASE"/>
    <property type="match status" value="1"/>
</dbReference>
<reference evidence="5" key="1">
    <citation type="journal article" date="2019" name="Int. J. Syst. Evol. Microbiol.">
        <title>The Global Catalogue of Microorganisms (GCM) 10K type strain sequencing project: providing services to taxonomists for standard genome sequencing and annotation.</title>
        <authorList>
            <consortium name="The Broad Institute Genomics Platform"/>
            <consortium name="The Broad Institute Genome Sequencing Center for Infectious Disease"/>
            <person name="Wu L."/>
            <person name="Ma J."/>
        </authorList>
    </citation>
    <scope>NUCLEOTIDE SEQUENCE [LARGE SCALE GENOMIC DNA]</scope>
    <source>
        <strain evidence="5">JCM 17316</strain>
    </source>
</reference>
<feature type="region of interest" description="Disordered" evidence="2">
    <location>
        <begin position="1"/>
        <end position="26"/>
    </location>
</feature>
<dbReference type="Gene3D" id="3.90.550.10">
    <property type="entry name" value="Spore Coat Polysaccharide Biosynthesis Protein SpsA, Chain A"/>
    <property type="match status" value="1"/>
</dbReference>
<evidence type="ECO:0000313" key="4">
    <source>
        <dbReference type="EMBL" id="GAA3508652.1"/>
    </source>
</evidence>
<dbReference type="SUPFAM" id="SSF53448">
    <property type="entry name" value="Nucleotide-diphospho-sugar transferases"/>
    <property type="match status" value="1"/>
</dbReference>
<protein>
    <recommendedName>
        <fullName evidence="3">MobA-like NTP transferase domain-containing protein</fullName>
    </recommendedName>
</protein>
<organism evidence="4 5">
    <name type="scientific">Actinomadura keratinilytica</name>
    <dbReference type="NCBI Taxonomy" id="547461"/>
    <lineage>
        <taxon>Bacteria</taxon>
        <taxon>Bacillati</taxon>
        <taxon>Actinomycetota</taxon>
        <taxon>Actinomycetes</taxon>
        <taxon>Streptosporangiales</taxon>
        <taxon>Thermomonosporaceae</taxon>
        <taxon>Actinomadura</taxon>
    </lineage>
</organism>
<gene>
    <name evidence="4" type="ORF">GCM10022416_62890</name>
</gene>
<evidence type="ECO:0000256" key="1">
    <source>
        <dbReference type="ARBA" id="ARBA00022679"/>
    </source>
</evidence>
<sequence>MSTAPTGEPVMRDSGEGSGAGLGDGHGEGFDAVVLAGGRARRMDGADKPGLTVGGRTLVERVAEAVRDARRLIVVGPPRAELPHATVVREDPPGSGPVPALRAGLAEVRAPWLALLAADMPFLLPGHVAALLDAARRAGAPGAVLVDAEGREQWLAGCWRTAGLRAALTGYRGASLRGLLGPLAPARVSPGPGGAERERPAWYDCDTPGALAHARRLLTEGEE</sequence>
<dbReference type="InterPro" id="IPR029044">
    <property type="entry name" value="Nucleotide-diphossugar_trans"/>
</dbReference>
<evidence type="ECO:0000259" key="3">
    <source>
        <dbReference type="Pfam" id="PF12804"/>
    </source>
</evidence>
<comment type="caution">
    <text evidence="4">The sequence shown here is derived from an EMBL/GenBank/DDBJ whole genome shotgun (WGS) entry which is preliminary data.</text>
</comment>
<feature type="domain" description="MobA-like NTP transferase" evidence="3">
    <location>
        <begin position="32"/>
        <end position="180"/>
    </location>
</feature>
<dbReference type="InterPro" id="IPR025877">
    <property type="entry name" value="MobA-like_NTP_Trfase"/>
</dbReference>
<keyword evidence="1" id="KW-0808">Transferase</keyword>
<proteinExistence type="predicted"/>
<dbReference type="Proteomes" id="UP001500266">
    <property type="component" value="Unassembled WGS sequence"/>
</dbReference>
<keyword evidence="5" id="KW-1185">Reference proteome</keyword>
<dbReference type="EMBL" id="BAABDO010000207">
    <property type="protein sequence ID" value="GAA3508652.1"/>
    <property type="molecule type" value="Genomic_DNA"/>
</dbReference>
<dbReference type="PANTHER" id="PTHR19136:SF81">
    <property type="entry name" value="MOLYBDENUM COFACTOR GUANYLYLTRANSFERASE"/>
    <property type="match status" value="1"/>
</dbReference>
<evidence type="ECO:0000313" key="5">
    <source>
        <dbReference type="Proteomes" id="UP001500266"/>
    </source>
</evidence>
<evidence type="ECO:0000256" key="2">
    <source>
        <dbReference type="SAM" id="MobiDB-lite"/>
    </source>
</evidence>